<dbReference type="GO" id="GO:0016787">
    <property type="term" value="F:hydrolase activity"/>
    <property type="evidence" value="ECO:0007669"/>
    <property type="project" value="UniProtKB-KW"/>
</dbReference>
<comment type="caution">
    <text evidence="6">The sequence shown here is derived from an EMBL/GenBank/DDBJ whole genome shotgun (WGS) entry which is preliminary data.</text>
</comment>
<evidence type="ECO:0000259" key="5">
    <source>
        <dbReference type="Pfam" id="PF00884"/>
    </source>
</evidence>
<dbReference type="Proteomes" id="UP001596109">
    <property type="component" value="Unassembled WGS sequence"/>
</dbReference>
<feature type="domain" description="Sulfatase N-terminal" evidence="5">
    <location>
        <begin position="54"/>
        <end position="465"/>
    </location>
</feature>
<dbReference type="Pfam" id="PF00884">
    <property type="entry name" value="Sulfatase"/>
    <property type="match status" value="1"/>
</dbReference>
<comment type="similarity">
    <text evidence="1">Belongs to the sulfatase family.</text>
</comment>
<sequence>MYNVPKQFTWPPFQKVATLLTSVTLLTACGNSNKVMENVPVEESNPSLDREKMNIAYIVLDDSGYSDLSSFGSEIQSPHTDWLAENGLRYNNFHVTPTCSPTRSALLTGRQSHEFGMGTVANFDLGPDFPNKRGRIQPEFATIAEILKEEDYNNYALGKWHLSPSHHATPAGPYENWPLGKGFDRFYGFLEDSTDQMKPELVNDNTFIDVPDESDYHFSEAMVDQANQYITDHVSIDPDKPFFVTLNFGAQHQPIQVPEEYIQMYEGEYDEGWDSIRKKRFDKQIEIGILPKKAEFINRNPGVKAWNALTEEERKTYARFQEAYAGSITYTDEQIGRFMDHLRAVGELENTLIIVMSDDGASGLGGENGAINHTLTYNAIPQSKEEVMQAYDLIGSEHVKAEFPSGWAQVSNTPFKMYKSTTFEGGLRAPLIVYHPSLIKDKGEIREQYVHVSDITPTVLDLLGVELPEKIKGIKQEPLTGESFKQSLTNPKAEGKKTQYYEHLGQRAIYHDGWKAIGIHQNGEDYDKDVWELYHVAEDMTEHKNVARDNVKKLKELQELFNTEAEKFNVFPMSDLGLGGFLSVPEDSNRAKSRFTFYPGMSHLPEGAAPFTINKSYSIQVPVVRENSADEGVLVALGDFQSGYTFYIQNNKLVYEYILGTKVYKVESSEEVPVGNSVVEMQFKKTGNYQGTVSLSIDGRQVAEGEIEKTHPLKLSFEGLDIGQDNLNPVSQAYEGKFKFSGTIEKVVFELEEAH</sequence>
<name>A0ABW0TK48_9BACL</name>
<evidence type="ECO:0000256" key="4">
    <source>
        <dbReference type="ARBA" id="ARBA00022837"/>
    </source>
</evidence>
<dbReference type="InterPro" id="IPR024607">
    <property type="entry name" value="Sulfatase_CS"/>
</dbReference>
<keyword evidence="3 6" id="KW-0378">Hydrolase</keyword>
<accession>A0ABW0TK48</accession>
<evidence type="ECO:0000256" key="1">
    <source>
        <dbReference type="ARBA" id="ARBA00008779"/>
    </source>
</evidence>
<dbReference type="InterPro" id="IPR050738">
    <property type="entry name" value="Sulfatase"/>
</dbReference>
<evidence type="ECO:0000313" key="6">
    <source>
        <dbReference type="EMBL" id="MFC5589353.1"/>
    </source>
</evidence>
<dbReference type="SUPFAM" id="SSF53649">
    <property type="entry name" value="Alkaline phosphatase-like"/>
    <property type="match status" value="1"/>
</dbReference>
<dbReference type="PROSITE" id="PS51257">
    <property type="entry name" value="PROKAR_LIPOPROTEIN"/>
    <property type="match status" value="1"/>
</dbReference>
<evidence type="ECO:0000313" key="7">
    <source>
        <dbReference type="Proteomes" id="UP001596109"/>
    </source>
</evidence>
<evidence type="ECO:0000256" key="3">
    <source>
        <dbReference type="ARBA" id="ARBA00022801"/>
    </source>
</evidence>
<reference evidence="7" key="1">
    <citation type="journal article" date="2019" name="Int. J. Syst. Evol. Microbiol.">
        <title>The Global Catalogue of Microorganisms (GCM) 10K type strain sequencing project: providing services to taxonomists for standard genome sequencing and annotation.</title>
        <authorList>
            <consortium name="The Broad Institute Genomics Platform"/>
            <consortium name="The Broad Institute Genome Sequencing Center for Infectious Disease"/>
            <person name="Wu L."/>
            <person name="Ma J."/>
        </authorList>
    </citation>
    <scope>NUCLEOTIDE SEQUENCE [LARGE SCALE GENOMIC DNA]</scope>
    <source>
        <strain evidence="7">CGMCC 4.1434</strain>
    </source>
</reference>
<proteinExistence type="inferred from homology"/>
<dbReference type="EC" id="3.1.6.-" evidence="6"/>
<dbReference type="Gene3D" id="3.30.1120.10">
    <property type="match status" value="1"/>
</dbReference>
<dbReference type="PANTHER" id="PTHR42693">
    <property type="entry name" value="ARYLSULFATASE FAMILY MEMBER"/>
    <property type="match status" value="1"/>
</dbReference>
<keyword evidence="4" id="KW-0106">Calcium</keyword>
<dbReference type="InterPro" id="IPR000917">
    <property type="entry name" value="Sulfatase_N"/>
</dbReference>
<dbReference type="PROSITE" id="PS00523">
    <property type="entry name" value="SULFATASE_1"/>
    <property type="match status" value="1"/>
</dbReference>
<dbReference type="CDD" id="cd16025">
    <property type="entry name" value="PAS_like"/>
    <property type="match status" value="1"/>
</dbReference>
<protein>
    <submittedName>
        <fullName evidence="6">Arylsulfatase</fullName>
        <ecNumber evidence="6">3.1.6.-</ecNumber>
    </submittedName>
</protein>
<keyword evidence="2" id="KW-0479">Metal-binding</keyword>
<organism evidence="6 7">
    <name type="scientific">Sporosarcina soli</name>
    <dbReference type="NCBI Taxonomy" id="334736"/>
    <lineage>
        <taxon>Bacteria</taxon>
        <taxon>Bacillati</taxon>
        <taxon>Bacillota</taxon>
        <taxon>Bacilli</taxon>
        <taxon>Bacillales</taxon>
        <taxon>Caryophanaceae</taxon>
        <taxon>Sporosarcina</taxon>
    </lineage>
</organism>
<evidence type="ECO:0000256" key="2">
    <source>
        <dbReference type="ARBA" id="ARBA00022723"/>
    </source>
</evidence>
<dbReference type="Gene3D" id="3.40.720.10">
    <property type="entry name" value="Alkaline Phosphatase, subunit A"/>
    <property type="match status" value="1"/>
</dbReference>
<dbReference type="EMBL" id="JBHSNO010000005">
    <property type="protein sequence ID" value="MFC5589353.1"/>
    <property type="molecule type" value="Genomic_DNA"/>
</dbReference>
<keyword evidence="7" id="KW-1185">Reference proteome</keyword>
<dbReference type="RefSeq" id="WP_381433897.1">
    <property type="nucleotide sequence ID" value="NZ_JBHSNO010000005.1"/>
</dbReference>
<gene>
    <name evidence="6" type="ORF">ACFPRA_10670</name>
</gene>
<dbReference type="InterPro" id="IPR017850">
    <property type="entry name" value="Alkaline_phosphatase_core_sf"/>
</dbReference>